<evidence type="ECO:0000256" key="3">
    <source>
        <dbReference type="ARBA" id="ARBA00022679"/>
    </source>
</evidence>
<dbReference type="PANTHER" id="PTHR44307">
    <property type="entry name" value="PHOSPHOETHANOLAMINE METHYLTRANSFERASE"/>
    <property type="match status" value="1"/>
</dbReference>
<dbReference type="Gene3D" id="3.40.50.150">
    <property type="entry name" value="Vaccinia Virus protein VP39"/>
    <property type="match status" value="1"/>
</dbReference>
<dbReference type="RefSeq" id="WP_078318856.1">
    <property type="nucleotide sequence ID" value="NZ_FXTS01000002.1"/>
</dbReference>
<organism evidence="7 8">
    <name type="scientific">Oceanospirillum linum</name>
    <dbReference type="NCBI Taxonomy" id="966"/>
    <lineage>
        <taxon>Bacteria</taxon>
        <taxon>Pseudomonadati</taxon>
        <taxon>Pseudomonadota</taxon>
        <taxon>Gammaproteobacteria</taxon>
        <taxon>Oceanospirillales</taxon>
        <taxon>Oceanospirillaceae</taxon>
        <taxon>Oceanospirillum</taxon>
    </lineage>
</organism>
<name>A0A1T1HCK2_OCELI</name>
<dbReference type="PANTHER" id="PTHR44307:SF2">
    <property type="entry name" value="PHOSPHOETHANOLAMINE METHYLTRANSFERASE ISOFORM X1"/>
    <property type="match status" value="1"/>
</dbReference>
<sequence>MSSITQHYQPNETLWQKIEDTLTQSDIDPDTQLNSNLLAPIDQLHIGGRQATQALLHQVDLKAGCHILEIGSGLGGTARLITETLPCHITAIDITPDFCEAHQAINQRMSLNNIQVICADACDAQVQTGSQDVIISQHTLINIPDKTTLLKTLADSLKPGGSFLLHEVIAGSNKEPIKLPVPWASDISHSHLPDKDELIALFASAGFRLERFTDVTETALTWRKKHTQREAGNNQQGSTQAASPLNPGIIFGERFLTMGKNVMANLADNKVSVVEAVFVRSENP</sequence>
<dbReference type="GO" id="GO:0008757">
    <property type="term" value="F:S-adenosylmethionine-dependent methyltransferase activity"/>
    <property type="evidence" value="ECO:0007669"/>
    <property type="project" value="InterPro"/>
</dbReference>
<accession>A0A1T1HCK2</accession>
<protein>
    <recommendedName>
        <fullName evidence="6">Methyltransferase type 11 domain-containing protein</fullName>
    </recommendedName>
</protein>
<keyword evidence="2" id="KW-0489">Methyltransferase</keyword>
<evidence type="ECO:0000256" key="5">
    <source>
        <dbReference type="SAM" id="MobiDB-lite"/>
    </source>
</evidence>
<feature type="region of interest" description="Disordered" evidence="5">
    <location>
        <begin position="225"/>
        <end position="245"/>
    </location>
</feature>
<evidence type="ECO:0000313" key="8">
    <source>
        <dbReference type="Proteomes" id="UP000190064"/>
    </source>
</evidence>
<dbReference type="Proteomes" id="UP000190064">
    <property type="component" value="Unassembled WGS sequence"/>
</dbReference>
<evidence type="ECO:0000256" key="4">
    <source>
        <dbReference type="ARBA" id="ARBA00025707"/>
    </source>
</evidence>
<reference evidence="7" key="1">
    <citation type="submission" date="2017-02" db="EMBL/GenBank/DDBJ databases">
        <title>Draft Genome Sequence of the Salt Water Bacterium Oceanospirillum linum ATCC 11336.</title>
        <authorList>
            <person name="Trachtenberg A.M."/>
            <person name="Carney J.G."/>
            <person name="Linnane J.D."/>
            <person name="Rheaume B.A."/>
            <person name="Pitts N.L."/>
            <person name="Mykles D.L."/>
            <person name="Maclea K.S."/>
        </authorList>
    </citation>
    <scope>NUCLEOTIDE SEQUENCE [LARGE SCALE GENOMIC DNA]</scope>
    <source>
        <strain evidence="7">ATCC 11336</strain>
    </source>
</reference>
<dbReference type="STRING" id="966.BTA35_0205650"/>
<dbReference type="GO" id="GO:0032259">
    <property type="term" value="P:methylation"/>
    <property type="evidence" value="ECO:0007669"/>
    <property type="project" value="UniProtKB-KW"/>
</dbReference>
<dbReference type="CDD" id="cd02440">
    <property type="entry name" value="AdoMet_MTases"/>
    <property type="match status" value="1"/>
</dbReference>
<dbReference type="InterPro" id="IPR013216">
    <property type="entry name" value="Methyltransf_11"/>
</dbReference>
<feature type="domain" description="Methyltransferase type 11" evidence="6">
    <location>
        <begin position="68"/>
        <end position="164"/>
    </location>
</feature>
<evidence type="ECO:0000256" key="2">
    <source>
        <dbReference type="ARBA" id="ARBA00022603"/>
    </source>
</evidence>
<proteinExistence type="predicted"/>
<comment type="pathway">
    <text evidence="4">Phospholipid metabolism.</text>
</comment>
<evidence type="ECO:0000313" key="7">
    <source>
        <dbReference type="EMBL" id="OOV87526.1"/>
    </source>
</evidence>
<dbReference type="SUPFAM" id="SSF53335">
    <property type="entry name" value="S-adenosyl-L-methionine-dependent methyltransferases"/>
    <property type="match status" value="1"/>
</dbReference>
<keyword evidence="3" id="KW-0808">Transferase</keyword>
<feature type="compositionally biased region" description="Polar residues" evidence="5">
    <location>
        <begin position="230"/>
        <end position="243"/>
    </location>
</feature>
<dbReference type="AlphaFoldDB" id="A0A1T1HCK2"/>
<keyword evidence="8" id="KW-1185">Reference proteome</keyword>
<evidence type="ECO:0000259" key="6">
    <source>
        <dbReference type="Pfam" id="PF08241"/>
    </source>
</evidence>
<comment type="pathway">
    <text evidence="1">Lipid metabolism.</text>
</comment>
<dbReference type="EMBL" id="MTSD02000002">
    <property type="protein sequence ID" value="OOV87526.1"/>
    <property type="molecule type" value="Genomic_DNA"/>
</dbReference>
<evidence type="ECO:0000256" key="1">
    <source>
        <dbReference type="ARBA" id="ARBA00005189"/>
    </source>
</evidence>
<dbReference type="Pfam" id="PF08241">
    <property type="entry name" value="Methyltransf_11"/>
    <property type="match status" value="1"/>
</dbReference>
<dbReference type="InterPro" id="IPR029063">
    <property type="entry name" value="SAM-dependent_MTases_sf"/>
</dbReference>
<comment type="caution">
    <text evidence="7">The sequence shown here is derived from an EMBL/GenBank/DDBJ whole genome shotgun (WGS) entry which is preliminary data.</text>
</comment>
<gene>
    <name evidence="7" type="ORF">BTA35_0205650</name>
</gene>